<dbReference type="Gene3D" id="3.40.50.720">
    <property type="entry name" value="NAD(P)-binding Rossmann-like Domain"/>
    <property type="match status" value="1"/>
</dbReference>
<proteinExistence type="predicted"/>
<dbReference type="PANTHER" id="PTHR43189">
    <property type="entry name" value="ZINC-TYPE ALCOHOL DEHYDROGENASE-LIKE PROTEIN C1198.01-RELATED"/>
    <property type="match status" value="1"/>
</dbReference>
<organism evidence="6">
    <name type="scientific">marine metagenome</name>
    <dbReference type="NCBI Taxonomy" id="408172"/>
    <lineage>
        <taxon>unclassified sequences</taxon>
        <taxon>metagenomes</taxon>
        <taxon>ecological metagenomes</taxon>
    </lineage>
</organism>
<dbReference type="SUPFAM" id="SSF51735">
    <property type="entry name" value="NAD(P)-binding Rossmann-fold domains"/>
    <property type="match status" value="1"/>
</dbReference>
<dbReference type="InterPro" id="IPR036291">
    <property type="entry name" value="NAD(P)-bd_dom_sf"/>
</dbReference>
<sequence length="232" mass="25906">FLTEFYVDEPEYLVKVPNSLADGGVLMEPMSVVEKGIVQAYEIQRRLRLWRPKKALVLGAGAIGQLATLVLKLQGLDVVTMARTPAPHLKSQLIEELGARYLSTEEMDLSEVMERHGPFDIVFEATGVSWIAFKAMEVLTKNGILVLTSITGGDAKVEIPADKVNLDFVLHNKVMFGTVNANREYFELGVKDFAHSQSQYPGWLQKLLSHPVEGIGEYEKMMRLLTTEKQAV</sequence>
<evidence type="ECO:0000256" key="4">
    <source>
        <dbReference type="ARBA" id="ARBA00023002"/>
    </source>
</evidence>
<evidence type="ECO:0000256" key="2">
    <source>
        <dbReference type="ARBA" id="ARBA00022723"/>
    </source>
</evidence>
<dbReference type="InterPro" id="IPR031640">
    <property type="entry name" value="Glu_dehyd_C"/>
</dbReference>
<protein>
    <recommendedName>
        <fullName evidence="5">Glucose dehydrogenase C-terminal domain-containing protein</fullName>
    </recommendedName>
</protein>
<gene>
    <name evidence="6" type="ORF">METZ01_LOCUS505820</name>
</gene>
<dbReference type="AlphaFoldDB" id="A0A383E806"/>
<feature type="non-terminal residue" evidence="6">
    <location>
        <position position="1"/>
    </location>
</feature>
<evidence type="ECO:0000313" key="6">
    <source>
        <dbReference type="EMBL" id="SVE52966.1"/>
    </source>
</evidence>
<dbReference type="GO" id="GO:0046872">
    <property type="term" value="F:metal ion binding"/>
    <property type="evidence" value="ECO:0007669"/>
    <property type="project" value="UniProtKB-KW"/>
</dbReference>
<accession>A0A383E806</accession>
<reference evidence="6" key="1">
    <citation type="submission" date="2018-05" db="EMBL/GenBank/DDBJ databases">
        <authorList>
            <person name="Lanie J.A."/>
            <person name="Ng W.-L."/>
            <person name="Kazmierczak K.M."/>
            <person name="Andrzejewski T.M."/>
            <person name="Davidsen T.M."/>
            <person name="Wayne K.J."/>
            <person name="Tettelin H."/>
            <person name="Glass J.I."/>
            <person name="Rusch D."/>
            <person name="Podicherti R."/>
            <person name="Tsui H.-C.T."/>
            <person name="Winkler M.E."/>
        </authorList>
    </citation>
    <scope>NUCLEOTIDE SEQUENCE</scope>
</reference>
<comment type="cofactor">
    <cofactor evidence="1">
        <name>Zn(2+)</name>
        <dbReference type="ChEBI" id="CHEBI:29105"/>
    </cofactor>
</comment>
<name>A0A383E806_9ZZZZ</name>
<dbReference type="PANTHER" id="PTHR43189:SF2">
    <property type="entry name" value="GLUCOSE 1-DEHYDROGENASE"/>
    <property type="match status" value="1"/>
</dbReference>
<dbReference type="GO" id="GO:0016491">
    <property type="term" value="F:oxidoreductase activity"/>
    <property type="evidence" value="ECO:0007669"/>
    <property type="project" value="UniProtKB-KW"/>
</dbReference>
<keyword evidence="3" id="KW-0862">Zinc</keyword>
<feature type="non-terminal residue" evidence="6">
    <location>
        <position position="232"/>
    </location>
</feature>
<keyword evidence="4" id="KW-0560">Oxidoreductase</keyword>
<feature type="domain" description="Glucose dehydrogenase C-terminal" evidence="5">
    <location>
        <begin position="21"/>
        <end position="209"/>
    </location>
</feature>
<evidence type="ECO:0000256" key="3">
    <source>
        <dbReference type="ARBA" id="ARBA00022833"/>
    </source>
</evidence>
<dbReference type="Pfam" id="PF16912">
    <property type="entry name" value="Glu_dehyd_C"/>
    <property type="match status" value="1"/>
</dbReference>
<keyword evidence="2" id="KW-0479">Metal-binding</keyword>
<evidence type="ECO:0000256" key="1">
    <source>
        <dbReference type="ARBA" id="ARBA00001947"/>
    </source>
</evidence>
<dbReference type="EMBL" id="UINC01223674">
    <property type="protein sequence ID" value="SVE52966.1"/>
    <property type="molecule type" value="Genomic_DNA"/>
</dbReference>
<evidence type="ECO:0000259" key="5">
    <source>
        <dbReference type="Pfam" id="PF16912"/>
    </source>
</evidence>